<gene>
    <name evidence="6" type="ORF">RXV94_13375</name>
</gene>
<proteinExistence type="predicted"/>
<reference evidence="6 7" key="1">
    <citation type="submission" date="2023-10" db="EMBL/GenBank/DDBJ databases">
        <title>Marimonas sp. nov. isolated from tidal mud flat.</title>
        <authorList>
            <person name="Jaincy N.J."/>
            <person name="Srinivasan S."/>
            <person name="Lee S.-S."/>
        </authorList>
    </citation>
    <scope>NUCLEOTIDE SEQUENCE [LARGE SCALE GENOMIC DNA]</scope>
    <source>
        <strain evidence="6 7">MJ-SS3</strain>
    </source>
</reference>
<keyword evidence="4" id="KW-0175">Coiled coil</keyword>
<feature type="coiled-coil region" evidence="4">
    <location>
        <begin position="40"/>
        <end position="72"/>
    </location>
</feature>
<dbReference type="CDD" id="cd06171">
    <property type="entry name" value="Sigma70_r4"/>
    <property type="match status" value="1"/>
</dbReference>
<keyword evidence="7" id="KW-1185">Reference proteome</keyword>
<dbReference type="SUPFAM" id="SSF88659">
    <property type="entry name" value="Sigma3 and sigma4 domains of RNA polymerase sigma factors"/>
    <property type="match status" value="1"/>
</dbReference>
<keyword evidence="1" id="KW-0805">Transcription regulation</keyword>
<dbReference type="PANTHER" id="PTHR43133:SF46">
    <property type="entry name" value="RNA POLYMERASE SIGMA-70 FACTOR ECF SUBFAMILY"/>
    <property type="match status" value="1"/>
</dbReference>
<evidence type="ECO:0000313" key="6">
    <source>
        <dbReference type="EMBL" id="MDU8887156.1"/>
    </source>
</evidence>
<protein>
    <submittedName>
        <fullName evidence="6">Sigma-70 family RNA polymerase sigma factor</fullName>
    </submittedName>
</protein>
<sequence>MIDKIDKLENPESFGYWASRIVYSKSMDALRANQRKNNFVEIYKKEKQNEQIEASETNNEQIKKELLKAIKKLSPNQQNILQLFYVEDYSLKEISEILKISVGTAKSRLFHAREKLKQTIKYKDYEN</sequence>
<dbReference type="InterPro" id="IPR013249">
    <property type="entry name" value="RNA_pol_sigma70_r4_t2"/>
</dbReference>
<keyword evidence="2" id="KW-0731">Sigma factor</keyword>
<evidence type="ECO:0000256" key="4">
    <source>
        <dbReference type="SAM" id="Coils"/>
    </source>
</evidence>
<dbReference type="Pfam" id="PF08281">
    <property type="entry name" value="Sigma70_r4_2"/>
    <property type="match status" value="1"/>
</dbReference>
<dbReference type="InterPro" id="IPR013324">
    <property type="entry name" value="RNA_pol_sigma_r3/r4-like"/>
</dbReference>
<dbReference type="NCBIfam" id="TIGR02937">
    <property type="entry name" value="sigma70-ECF"/>
    <property type="match status" value="1"/>
</dbReference>
<name>A0ABU3UA16_9FLAO</name>
<organism evidence="6 7">
    <name type="scientific">Gilvirhabdus luticola</name>
    <dbReference type="NCBI Taxonomy" id="3079858"/>
    <lineage>
        <taxon>Bacteria</taxon>
        <taxon>Pseudomonadati</taxon>
        <taxon>Bacteroidota</taxon>
        <taxon>Flavobacteriia</taxon>
        <taxon>Flavobacteriales</taxon>
        <taxon>Flavobacteriaceae</taxon>
        <taxon>Gilvirhabdus</taxon>
    </lineage>
</organism>
<evidence type="ECO:0000256" key="1">
    <source>
        <dbReference type="ARBA" id="ARBA00023015"/>
    </source>
</evidence>
<dbReference type="InterPro" id="IPR039425">
    <property type="entry name" value="RNA_pol_sigma-70-like"/>
</dbReference>
<dbReference type="PANTHER" id="PTHR43133">
    <property type="entry name" value="RNA POLYMERASE ECF-TYPE SIGMA FACTO"/>
    <property type="match status" value="1"/>
</dbReference>
<evidence type="ECO:0000259" key="5">
    <source>
        <dbReference type="Pfam" id="PF08281"/>
    </source>
</evidence>
<dbReference type="Gene3D" id="1.10.10.10">
    <property type="entry name" value="Winged helix-like DNA-binding domain superfamily/Winged helix DNA-binding domain"/>
    <property type="match status" value="1"/>
</dbReference>
<dbReference type="InterPro" id="IPR014284">
    <property type="entry name" value="RNA_pol_sigma-70_dom"/>
</dbReference>
<dbReference type="RefSeq" id="WP_316663378.1">
    <property type="nucleotide sequence ID" value="NZ_JAWHTF010000009.1"/>
</dbReference>
<comment type="caution">
    <text evidence="6">The sequence shown here is derived from an EMBL/GenBank/DDBJ whole genome shotgun (WGS) entry which is preliminary data.</text>
</comment>
<dbReference type="EMBL" id="JAWHTF010000009">
    <property type="protein sequence ID" value="MDU8887156.1"/>
    <property type="molecule type" value="Genomic_DNA"/>
</dbReference>
<accession>A0ABU3UA16</accession>
<feature type="domain" description="RNA polymerase sigma factor 70 region 4 type 2" evidence="5">
    <location>
        <begin position="64"/>
        <end position="116"/>
    </location>
</feature>
<dbReference type="InterPro" id="IPR036388">
    <property type="entry name" value="WH-like_DNA-bd_sf"/>
</dbReference>
<dbReference type="Proteomes" id="UP001268651">
    <property type="component" value="Unassembled WGS sequence"/>
</dbReference>
<keyword evidence="3" id="KW-0804">Transcription</keyword>
<evidence type="ECO:0000256" key="2">
    <source>
        <dbReference type="ARBA" id="ARBA00023082"/>
    </source>
</evidence>
<evidence type="ECO:0000313" key="7">
    <source>
        <dbReference type="Proteomes" id="UP001268651"/>
    </source>
</evidence>
<evidence type="ECO:0000256" key="3">
    <source>
        <dbReference type="ARBA" id="ARBA00023163"/>
    </source>
</evidence>